<reference evidence="2" key="1">
    <citation type="journal article" date="2019" name="Int. J. Syst. Evol. Microbiol.">
        <title>The Global Catalogue of Microorganisms (GCM) 10K type strain sequencing project: providing services to taxonomists for standard genome sequencing and annotation.</title>
        <authorList>
            <consortium name="The Broad Institute Genomics Platform"/>
            <consortium name="The Broad Institute Genome Sequencing Center for Infectious Disease"/>
            <person name="Wu L."/>
            <person name="Ma J."/>
        </authorList>
    </citation>
    <scope>NUCLEOTIDE SEQUENCE [LARGE SCALE GENOMIC DNA]</scope>
    <source>
        <strain evidence="2">CGMCC 1.12750</strain>
    </source>
</reference>
<keyword evidence="1" id="KW-0969">Cilium</keyword>
<dbReference type="Proteomes" id="UP001596516">
    <property type="component" value="Unassembled WGS sequence"/>
</dbReference>
<gene>
    <name evidence="1" type="primary">flaF</name>
    <name evidence="1" type="ORF">ACFQXB_00240</name>
</gene>
<organism evidence="1 2">
    <name type="scientific">Plastorhodobacter daqingensis</name>
    <dbReference type="NCBI Taxonomy" id="1387281"/>
    <lineage>
        <taxon>Bacteria</taxon>
        <taxon>Pseudomonadati</taxon>
        <taxon>Pseudomonadota</taxon>
        <taxon>Alphaproteobacteria</taxon>
        <taxon>Rhodobacterales</taxon>
        <taxon>Paracoccaceae</taxon>
        <taxon>Plastorhodobacter</taxon>
    </lineage>
</organism>
<dbReference type="InterPro" id="IPR010845">
    <property type="entry name" value="FlaF"/>
</dbReference>
<comment type="caution">
    <text evidence="1">The sequence shown here is derived from an EMBL/GenBank/DDBJ whole genome shotgun (WGS) entry which is preliminary data.</text>
</comment>
<keyword evidence="1" id="KW-0282">Flagellum</keyword>
<name>A0ABW2UDH6_9RHOB</name>
<sequence length="125" mass="13474">MNALQMATSAYSGRKAPVRTNRGTEYEVFARVTQKMRAALAEGTLGFPKLAAALHDNRQLWTLLAADVADPENALPQRLRAQIFYLAEFTGLHSAKVLAGKASAEALVEINTAVMRGLRSEGSAT</sequence>
<evidence type="ECO:0000313" key="1">
    <source>
        <dbReference type="EMBL" id="MFC7702619.1"/>
    </source>
</evidence>
<keyword evidence="2" id="KW-1185">Reference proteome</keyword>
<protein>
    <submittedName>
        <fullName evidence="1">Flagellar biosynthesis regulator FlaF</fullName>
    </submittedName>
</protein>
<keyword evidence="1" id="KW-0966">Cell projection</keyword>
<dbReference type="NCBIfam" id="NF009435">
    <property type="entry name" value="PRK12794.1"/>
    <property type="match status" value="1"/>
</dbReference>
<proteinExistence type="predicted"/>
<dbReference type="EMBL" id="JBHTFQ010000001">
    <property type="protein sequence ID" value="MFC7702619.1"/>
    <property type="molecule type" value="Genomic_DNA"/>
</dbReference>
<evidence type="ECO:0000313" key="2">
    <source>
        <dbReference type="Proteomes" id="UP001596516"/>
    </source>
</evidence>
<dbReference type="RefSeq" id="WP_377399102.1">
    <property type="nucleotide sequence ID" value="NZ_JBHTFQ010000001.1"/>
</dbReference>
<dbReference type="Pfam" id="PF07309">
    <property type="entry name" value="FlaF"/>
    <property type="match status" value="1"/>
</dbReference>
<accession>A0ABW2UDH6</accession>